<dbReference type="InterPro" id="IPR027417">
    <property type="entry name" value="P-loop_NTPase"/>
</dbReference>
<organism evidence="7 8">
    <name type="scientific">Brasilonema octagenarum UFV-OR1</name>
    <dbReference type="NCBI Taxonomy" id="417115"/>
    <lineage>
        <taxon>Bacteria</taxon>
        <taxon>Bacillati</taxon>
        <taxon>Cyanobacteriota</taxon>
        <taxon>Cyanophyceae</taxon>
        <taxon>Nostocales</taxon>
        <taxon>Scytonemataceae</taxon>
        <taxon>Brasilonema</taxon>
        <taxon>Octagenarum group</taxon>
    </lineage>
</organism>
<evidence type="ECO:0000313" key="8">
    <source>
        <dbReference type="Proteomes" id="UP000762253"/>
    </source>
</evidence>
<comment type="caution">
    <text evidence="7">The sequence shown here is derived from an EMBL/GenBank/DDBJ whole genome shotgun (WGS) entry which is preliminary data.</text>
</comment>
<feature type="repeat" description="WD" evidence="3">
    <location>
        <begin position="1286"/>
        <end position="1327"/>
    </location>
</feature>
<dbReference type="CDD" id="cd00200">
    <property type="entry name" value="WD40"/>
    <property type="match status" value="3"/>
</dbReference>
<feature type="repeat" description="WD" evidence="3">
    <location>
        <begin position="1442"/>
        <end position="1472"/>
    </location>
</feature>
<dbReference type="SUPFAM" id="SSF52540">
    <property type="entry name" value="P-loop containing nucleoside triphosphate hydrolases"/>
    <property type="match status" value="1"/>
</dbReference>
<dbReference type="SMART" id="SM00320">
    <property type="entry name" value="WD40"/>
    <property type="match status" value="18"/>
</dbReference>
<dbReference type="InterPro" id="IPR015943">
    <property type="entry name" value="WD40/YVTN_repeat-like_dom_sf"/>
</dbReference>
<evidence type="ECO:0000256" key="5">
    <source>
        <dbReference type="SAM" id="MobiDB-lite"/>
    </source>
</evidence>
<dbReference type="SUPFAM" id="SSF50978">
    <property type="entry name" value="WD40 repeat-like"/>
    <property type="match status" value="2"/>
</dbReference>
<feature type="repeat" description="WD" evidence="3">
    <location>
        <begin position="1030"/>
        <end position="1063"/>
    </location>
</feature>
<accession>A0ABX1MDH7</accession>
<name>A0ABX1MDH7_9CYAN</name>
<reference evidence="7 8" key="1">
    <citation type="submission" date="2018-06" db="EMBL/GenBank/DDBJ databases">
        <title>Comparative genomics of Brasilonema spp. strains.</title>
        <authorList>
            <person name="Alvarenga D.O."/>
            <person name="Fiore M.F."/>
            <person name="Varani A.M."/>
        </authorList>
    </citation>
    <scope>NUCLEOTIDE SEQUENCE [LARGE SCALE GENOMIC DNA]</scope>
    <source>
        <strain evidence="7 8">UFV-OR1</strain>
    </source>
</reference>
<dbReference type="Proteomes" id="UP000762253">
    <property type="component" value="Unassembled WGS sequence"/>
</dbReference>
<keyword evidence="2" id="KW-0677">Repeat</keyword>
<keyword evidence="1 3" id="KW-0853">WD repeat</keyword>
<keyword evidence="4" id="KW-0175">Coiled coil</keyword>
<feature type="repeat" description="WD" evidence="3">
    <location>
        <begin position="1156"/>
        <end position="1190"/>
    </location>
</feature>
<evidence type="ECO:0000259" key="6">
    <source>
        <dbReference type="Pfam" id="PF20703"/>
    </source>
</evidence>
<dbReference type="SUPFAM" id="SSF50998">
    <property type="entry name" value="Quinoprotein alcohol dehydrogenase-like"/>
    <property type="match status" value="1"/>
</dbReference>
<dbReference type="InterPro" id="IPR001680">
    <property type="entry name" value="WD40_rpt"/>
</dbReference>
<evidence type="ECO:0000313" key="7">
    <source>
        <dbReference type="EMBL" id="NMF63957.1"/>
    </source>
</evidence>
<feature type="region of interest" description="Disordered" evidence="5">
    <location>
        <begin position="594"/>
        <end position="622"/>
    </location>
</feature>
<evidence type="ECO:0000256" key="3">
    <source>
        <dbReference type="PROSITE-ProRule" id="PRU00221"/>
    </source>
</evidence>
<dbReference type="Pfam" id="PF13424">
    <property type="entry name" value="TPR_12"/>
    <property type="match status" value="1"/>
</dbReference>
<feature type="repeat" description="WD" evidence="3">
    <location>
        <begin position="1071"/>
        <end position="1112"/>
    </location>
</feature>
<feature type="repeat" description="WD" evidence="3">
    <location>
        <begin position="1576"/>
        <end position="1603"/>
    </location>
</feature>
<dbReference type="Pfam" id="PF20703">
    <property type="entry name" value="nSTAND1"/>
    <property type="match status" value="1"/>
</dbReference>
<dbReference type="InterPro" id="IPR011990">
    <property type="entry name" value="TPR-like_helical_dom_sf"/>
</dbReference>
<feature type="repeat" description="WD" evidence="3">
    <location>
        <begin position="1371"/>
        <end position="1402"/>
    </location>
</feature>
<dbReference type="EMBL" id="QMEC01000051">
    <property type="protein sequence ID" value="NMF63957.1"/>
    <property type="molecule type" value="Genomic_DNA"/>
</dbReference>
<feature type="repeat" description="WD" evidence="3">
    <location>
        <begin position="1808"/>
        <end position="1840"/>
    </location>
</feature>
<feature type="repeat" description="WD" evidence="3">
    <location>
        <begin position="1661"/>
        <end position="1702"/>
    </location>
</feature>
<feature type="repeat" description="WD" evidence="3">
    <location>
        <begin position="1401"/>
        <end position="1433"/>
    </location>
</feature>
<dbReference type="InterPro" id="IPR020472">
    <property type="entry name" value="WD40_PAC1"/>
</dbReference>
<feature type="repeat" description="WD" evidence="3">
    <location>
        <begin position="1115"/>
        <end position="1156"/>
    </location>
</feature>
<feature type="domain" description="Novel STAND NTPase 1" evidence="6">
    <location>
        <begin position="519"/>
        <end position="925"/>
    </location>
</feature>
<feature type="repeat" description="WD" evidence="3">
    <location>
        <begin position="1204"/>
        <end position="1229"/>
    </location>
</feature>
<dbReference type="Gene3D" id="1.25.40.10">
    <property type="entry name" value="Tetratricopeptide repeat domain"/>
    <property type="match status" value="1"/>
</dbReference>
<feature type="repeat" description="WD" evidence="3">
    <location>
        <begin position="1777"/>
        <end position="1801"/>
    </location>
</feature>
<keyword evidence="8" id="KW-1185">Reference proteome</keyword>
<sequence>MMNQQGQIKEIAAFNENSLQELTWAIESSRGEFSLILALCNSASLRRRLTQELQASCSVKIREIILEQSVTTLYTTIQAELGNEHPEALIVSGLESVKAIDLMLRGANQVREEFRKNFPFPIVFWVTDEAVQKLIRLAPDFQSWTTTVEFAIPTEDLIQYIQQTADEVFAKVLEVGAGRFLDNAALNLGIGSPRRTELELARVELQNRGVTLHPEIEASLEFVLGRDTRGLEESRQHYERSLALLPNTNSPLPKLLEQRACLLYCMGLWWRTYAVLNHVESERAHATTKDYFQECITVFEQANRQDLVANFINGLGGVLQRMQCWDELEPVARKAIALHQTYPHQFRLARAYGFLAEVAVAKSAWKEAQEAAKQALAILDSAASTAENSVSSETIADLEWEQSSHQGWYLFTLAKAQIALGEKKEAITTLETAKARTKAQYEPELYIQILCELRDCYFQQGEYLKAFHIKLELRSNEQTYGIRAFIGAGRLQPKQQVTNPTLVLVEQQQTVAQEIAATGREQDIKRLVERVARPDHKLTIIYGQSGVGKSSILQAGLIPVLKNRAIGTRDVVPVLQQVYPDWLRELGDRLAEALPQRRTSPPTPPLQGEGRQTPPFPSREGGLGGLGVSDTKSFTSNPLPINEKETTDAANSILNQLQTNADDELLTVLIFDQFEEFFFVYKDPKQRLTFYNFLRECLDVPHARVILALREDYLYYLLECNDRLTNLEVINNNILDKDVLYYLGNFSRKDAKALIQSFTQTTKLLLDAELIDALVDDLAGDFGEIRPIELQVVGTQLQTEKIKTLAQYQEHGPKEELVGRFLEEVVKDCGAENEQIAKLVLYLLTNENNTRPLKTRADLELELEVKAETLDLVLLILVKSGLVFKIPAVPADRYQLVHDYLVPFVRQQQSERLIAELEKEREQRKLTEAKLNQALKKQLRDARRATFTLIGFLAIITGVAITATTVGINLYLTSLSSSSAQNKQLNQLVLALKAGKILQQLPFVAIPGTQLTISAQLNQAVSSVTELNRLERHKDAVTHISFSPNGKVLATASKDKTVKLWDIHGTLIKSLETHTDTVTNTSFSPNGKMLATASKDNTVKLWKLDGKEIQEISSWQAHKGGVTNVIFSPDSKMLATAGGDKTVKIWSIDGTKIATIKGLSDQVTTLSFSPNSKMLATGGQYDTVKLWNLNGTPRSSIDNYGAITMRFSPNSQSITLANKDGTVKLWSINDPFKSTLIKNSNGCRKISLHTASFNSKGEFLAYDDTSDEKNTLFLAQSEQVGCPLIRLEHNDSITHITFSPNGKLLASASQDKTVKLWNVEAFTSNSSTRPKVRYSFDGKIIATGTTNDNTVTLQQHDSKQLKTIPADSSILSFSPDSKTLATASAEDIVKLWSLNGKETILKGDHSSITSINFSPDNQLIATGSSDNLVQLWSSDGTLLKNLPGHTGSVNSISFSPDSQIIASIGDNTVKLWHRDGRPIKTLTGHTKNVEEVAFSRDSQMIASIGDDNVVKLWHRDGKLIKTLTGHPDNVTSVEFSRDDSIIASVSSSKNRPQNSQIILWRSKDGHLLKTIDNYGIKSVSFSPDGKTIASINGDNTVKLWSLKGNLLVTLKGHNDEINDLSFSHDGKMIATASNDSTVILWRTSDGNPYWRTSDGYRINTLRGHSGAVYSVSFSRDSKTIASASKDNTVKLWSSKDGRFIQQLKQSDRENIQNSDYHLVRFSEDGKVITSVSDFAKFSGRQYRDNYTVRVWSSDGKELKTLRGNGEFSGLSPDGKRVALSPNGKIVVFASKDNAIKLWNLNGILQATLKGHSDWINSVSFSPDGKTIASGSDDKTVKIWNSNGNLIKTIKKHSGKVNSVSFSPNGKTIASGSDDKTLKIWNSNGTPRQTIDKHTQRVTSLSFSPDNKTIASASDDGTVKLWNSSDGREIENFQQDTTLYSDNPINALNFSLDGKILAYDGVGFRRTQLYLPNGLWFKTATLSSISDTSFIPSSEPLIVAGNDGKLVLSLGLDDLLKQGCNIARNYLKNNPKVDKSDRTLCDDIK</sequence>
<dbReference type="PROSITE" id="PS50082">
    <property type="entry name" value="WD_REPEATS_2"/>
    <property type="match status" value="17"/>
</dbReference>
<dbReference type="InterPro" id="IPR049052">
    <property type="entry name" value="nSTAND1"/>
</dbReference>
<dbReference type="PROSITE" id="PS00678">
    <property type="entry name" value="WD_REPEATS_1"/>
    <property type="match status" value="2"/>
</dbReference>
<feature type="repeat" description="WD" evidence="3">
    <location>
        <begin position="1610"/>
        <end position="1651"/>
    </location>
</feature>
<dbReference type="InterPro" id="IPR011047">
    <property type="entry name" value="Quinoprotein_ADH-like_sf"/>
</dbReference>
<dbReference type="Gene3D" id="2.130.10.10">
    <property type="entry name" value="YVTN repeat-like/Quinoprotein amine dehydrogenase"/>
    <property type="match status" value="6"/>
</dbReference>
<gene>
    <name evidence="7" type="ORF">DP115_14735</name>
</gene>
<dbReference type="PRINTS" id="PR00320">
    <property type="entry name" value="GPROTEINBRPT"/>
</dbReference>
<feature type="repeat" description="WD" evidence="3">
    <location>
        <begin position="1890"/>
        <end position="1931"/>
    </location>
</feature>
<feature type="repeat" description="WD" evidence="3">
    <location>
        <begin position="1849"/>
        <end position="1881"/>
    </location>
</feature>
<evidence type="ECO:0000256" key="1">
    <source>
        <dbReference type="ARBA" id="ARBA00022574"/>
    </source>
</evidence>
<dbReference type="Pfam" id="PF00400">
    <property type="entry name" value="WD40"/>
    <property type="match status" value="17"/>
</dbReference>
<evidence type="ECO:0000256" key="2">
    <source>
        <dbReference type="ARBA" id="ARBA00022737"/>
    </source>
</evidence>
<evidence type="ECO:0000256" key="4">
    <source>
        <dbReference type="SAM" id="Coils"/>
    </source>
</evidence>
<feature type="repeat" description="WD" evidence="3">
    <location>
        <begin position="1482"/>
        <end position="1513"/>
    </location>
</feature>
<protein>
    <recommendedName>
        <fullName evidence="6">Novel STAND NTPase 1 domain-containing protein</fullName>
    </recommendedName>
</protein>
<dbReference type="InterPro" id="IPR036322">
    <property type="entry name" value="WD40_repeat_dom_sf"/>
</dbReference>
<dbReference type="PROSITE" id="PS50294">
    <property type="entry name" value="WD_REPEATS_REGION"/>
    <property type="match status" value="14"/>
</dbReference>
<dbReference type="RefSeq" id="WP_169265545.1">
    <property type="nucleotide sequence ID" value="NZ_QMEC01000051.1"/>
</dbReference>
<feature type="coiled-coil region" evidence="4">
    <location>
        <begin position="905"/>
        <end position="937"/>
    </location>
</feature>
<dbReference type="PANTHER" id="PTHR44129">
    <property type="entry name" value="WD REPEAT-CONTAINING PROTEIN POP1"/>
    <property type="match status" value="1"/>
</dbReference>
<proteinExistence type="predicted"/>
<dbReference type="Gene3D" id="3.40.50.300">
    <property type="entry name" value="P-loop containing nucleotide triphosphate hydrolases"/>
    <property type="match status" value="1"/>
</dbReference>
<dbReference type="InterPro" id="IPR050349">
    <property type="entry name" value="WD_LIS1/nudF_dynein_reg"/>
</dbReference>
<dbReference type="InterPro" id="IPR019775">
    <property type="entry name" value="WD40_repeat_CS"/>
</dbReference>
<dbReference type="SUPFAM" id="SSF48452">
    <property type="entry name" value="TPR-like"/>
    <property type="match status" value="1"/>
</dbReference>